<dbReference type="PROSITE" id="PS50305">
    <property type="entry name" value="SIRTUIN"/>
    <property type="match status" value="1"/>
</dbReference>
<evidence type="ECO:0000313" key="8">
    <source>
        <dbReference type="Proteomes" id="UP000789508"/>
    </source>
</evidence>
<dbReference type="EMBL" id="CAJVPS010000886">
    <property type="protein sequence ID" value="CAG8513730.1"/>
    <property type="molecule type" value="Genomic_DNA"/>
</dbReference>
<feature type="binding site" evidence="4">
    <location>
        <position position="148"/>
    </location>
    <ligand>
        <name>Zn(2+)</name>
        <dbReference type="ChEBI" id="CHEBI:29105"/>
    </ligand>
</feature>
<dbReference type="InterPro" id="IPR026591">
    <property type="entry name" value="Sirtuin_cat_small_dom_sf"/>
</dbReference>
<feature type="binding site" evidence="4">
    <location>
        <position position="173"/>
    </location>
    <ligand>
        <name>Zn(2+)</name>
        <dbReference type="ChEBI" id="CHEBI:29105"/>
    </ligand>
</feature>
<dbReference type="InterPro" id="IPR050134">
    <property type="entry name" value="NAD-dep_sirtuin_deacylases"/>
</dbReference>
<evidence type="ECO:0000259" key="6">
    <source>
        <dbReference type="PROSITE" id="PS50305"/>
    </source>
</evidence>
<dbReference type="AlphaFoldDB" id="A0A9N9A0E9"/>
<keyword evidence="8" id="KW-1185">Reference proteome</keyword>
<dbReference type="PANTHER" id="PTHR11085">
    <property type="entry name" value="NAD-DEPENDENT PROTEIN DEACYLASE SIRTUIN-5, MITOCHONDRIAL-RELATED"/>
    <property type="match status" value="1"/>
</dbReference>
<feature type="binding site" evidence="4">
    <location>
        <position position="145"/>
    </location>
    <ligand>
        <name>Zn(2+)</name>
        <dbReference type="ChEBI" id="CHEBI:29105"/>
    </ligand>
</feature>
<dbReference type="GO" id="GO:0017136">
    <property type="term" value="F:histone deacetylase activity, NAD-dependent"/>
    <property type="evidence" value="ECO:0007669"/>
    <property type="project" value="TreeGrafter"/>
</dbReference>
<keyword evidence="3" id="KW-0520">NAD</keyword>
<feature type="binding site" evidence="4">
    <location>
        <position position="170"/>
    </location>
    <ligand>
        <name>Zn(2+)</name>
        <dbReference type="ChEBI" id="CHEBI:29105"/>
    </ligand>
</feature>
<dbReference type="Pfam" id="PF02146">
    <property type="entry name" value="SIR2"/>
    <property type="match status" value="1"/>
</dbReference>
<dbReference type="Gene3D" id="3.30.1600.10">
    <property type="entry name" value="SIR2/SIRT2 'Small Domain"/>
    <property type="match status" value="1"/>
</dbReference>
<feature type="domain" description="Deacetylase sirtuin-type" evidence="6">
    <location>
        <begin position="6"/>
        <end position="295"/>
    </location>
</feature>
<dbReference type="InterPro" id="IPR026590">
    <property type="entry name" value="Ssirtuin_cat_dom"/>
</dbReference>
<dbReference type="GO" id="GO:0046872">
    <property type="term" value="F:metal ion binding"/>
    <property type="evidence" value="ECO:0007669"/>
    <property type="project" value="UniProtKB-KW"/>
</dbReference>
<sequence>MQALTIRENARTIEEISWQIAHAKKMVVVTGAGISTSSGIPDFRSKEGLYEMIKNKFPNERITGQQLFDKSYLNNEKIRKMFYVFMGELHSLTTAAVPTMTHRFFKRLSEQKKIMHYYTQNIDNLEAAVDLDAVQLHGTMNEVYCDTCGFTVQFTKVHAEIFKKGVPPQCNECRKREAIRQASGKRKHRIGDLQPNITLYNDVDDTTRGVYIQKCVKNDLRKKPDYLLVAGTSLKVYGVKNLIKQLAKSVHQNDGKVVLVNLSGVGKEWNSVFDYQILAHVDEWAELVEEHIGLNKTQKLLMGIAKKTSASVNESISKGRVKRRRKDRDQDRENVGSNNDCKKKTLKRSKAEVLEVVEALQ</sequence>
<name>A0A9N9A0E9_9GLOM</name>
<comment type="caution">
    <text evidence="7">The sequence shown here is derived from an EMBL/GenBank/DDBJ whole genome shotgun (WGS) entry which is preliminary data.</text>
</comment>
<accession>A0A9N9A0E9</accession>
<keyword evidence="4" id="KW-0479">Metal-binding</keyword>
<dbReference type="GO" id="GO:0005634">
    <property type="term" value="C:nucleus"/>
    <property type="evidence" value="ECO:0007669"/>
    <property type="project" value="TreeGrafter"/>
</dbReference>
<evidence type="ECO:0000256" key="1">
    <source>
        <dbReference type="ARBA" id="ARBA00006924"/>
    </source>
</evidence>
<reference evidence="7" key="1">
    <citation type="submission" date="2021-06" db="EMBL/GenBank/DDBJ databases">
        <authorList>
            <person name="Kallberg Y."/>
            <person name="Tangrot J."/>
            <person name="Rosling A."/>
        </authorList>
    </citation>
    <scope>NUCLEOTIDE SEQUENCE</scope>
    <source>
        <strain evidence="7">FL130A</strain>
    </source>
</reference>
<organism evidence="7 8">
    <name type="scientific">Ambispora leptoticha</name>
    <dbReference type="NCBI Taxonomy" id="144679"/>
    <lineage>
        <taxon>Eukaryota</taxon>
        <taxon>Fungi</taxon>
        <taxon>Fungi incertae sedis</taxon>
        <taxon>Mucoromycota</taxon>
        <taxon>Glomeromycotina</taxon>
        <taxon>Glomeromycetes</taxon>
        <taxon>Archaeosporales</taxon>
        <taxon>Ambisporaceae</taxon>
        <taxon>Ambispora</taxon>
    </lineage>
</organism>
<dbReference type="InterPro" id="IPR003000">
    <property type="entry name" value="Sirtuin"/>
</dbReference>
<keyword evidence="4" id="KW-0862">Zinc</keyword>
<evidence type="ECO:0000256" key="5">
    <source>
        <dbReference type="SAM" id="MobiDB-lite"/>
    </source>
</evidence>
<dbReference type="PANTHER" id="PTHR11085:SF8">
    <property type="entry name" value="NAD-DEPENDENT HISTONE DEACETYLASE HST3"/>
    <property type="match status" value="1"/>
</dbReference>
<dbReference type="InterPro" id="IPR029035">
    <property type="entry name" value="DHS-like_NAD/FAD-binding_dom"/>
</dbReference>
<dbReference type="OrthoDB" id="2919105at2759"/>
<proteinExistence type="inferred from homology"/>
<gene>
    <name evidence="7" type="ORF">ALEPTO_LOCUS4108</name>
</gene>
<evidence type="ECO:0000256" key="2">
    <source>
        <dbReference type="ARBA" id="ARBA00022679"/>
    </source>
</evidence>
<comment type="similarity">
    <text evidence="1">Belongs to the sirtuin family. Class I subfamily.</text>
</comment>
<feature type="region of interest" description="Disordered" evidence="5">
    <location>
        <begin position="313"/>
        <end position="342"/>
    </location>
</feature>
<dbReference type="Gene3D" id="3.40.50.1220">
    <property type="entry name" value="TPP-binding domain"/>
    <property type="match status" value="1"/>
</dbReference>
<evidence type="ECO:0000256" key="4">
    <source>
        <dbReference type="PROSITE-ProRule" id="PRU00236"/>
    </source>
</evidence>
<evidence type="ECO:0000256" key="3">
    <source>
        <dbReference type="ARBA" id="ARBA00023027"/>
    </source>
</evidence>
<dbReference type="SUPFAM" id="SSF52467">
    <property type="entry name" value="DHS-like NAD/FAD-binding domain"/>
    <property type="match status" value="1"/>
</dbReference>
<keyword evidence="2" id="KW-0808">Transferase</keyword>
<feature type="active site" description="Proton acceptor" evidence="4">
    <location>
        <position position="137"/>
    </location>
</feature>
<dbReference type="GO" id="GO:0070403">
    <property type="term" value="F:NAD+ binding"/>
    <property type="evidence" value="ECO:0007669"/>
    <property type="project" value="InterPro"/>
</dbReference>
<protein>
    <submittedName>
        <fullName evidence="7">5296_t:CDS:1</fullName>
    </submittedName>
</protein>
<dbReference type="Proteomes" id="UP000789508">
    <property type="component" value="Unassembled WGS sequence"/>
</dbReference>
<evidence type="ECO:0000313" key="7">
    <source>
        <dbReference type="EMBL" id="CAG8513730.1"/>
    </source>
</evidence>